<dbReference type="AlphaFoldDB" id="A0A6B0UAG7"/>
<protein>
    <submittedName>
        <fullName evidence="2">Putative secreted protein</fullName>
    </submittedName>
</protein>
<evidence type="ECO:0000256" key="1">
    <source>
        <dbReference type="SAM" id="SignalP"/>
    </source>
</evidence>
<name>A0A6B0UAG7_IXORI</name>
<evidence type="ECO:0000313" key="2">
    <source>
        <dbReference type="EMBL" id="MXU85106.1"/>
    </source>
</evidence>
<keyword evidence="1" id="KW-0732">Signal</keyword>
<dbReference type="EMBL" id="GIFC01003023">
    <property type="protein sequence ID" value="MXU85106.1"/>
    <property type="molecule type" value="Transcribed_RNA"/>
</dbReference>
<feature type="signal peptide" evidence="1">
    <location>
        <begin position="1"/>
        <end position="16"/>
    </location>
</feature>
<reference evidence="2" key="1">
    <citation type="submission" date="2019-12" db="EMBL/GenBank/DDBJ databases">
        <title>An insight into the sialome of adult female Ixodes ricinus ticks feeding for 6 days.</title>
        <authorList>
            <person name="Perner J."/>
            <person name="Ribeiro J.M.C."/>
        </authorList>
    </citation>
    <scope>NUCLEOTIDE SEQUENCE</scope>
    <source>
        <strain evidence="2">Semi-engorged</strain>
        <tissue evidence="2">Salivary glands</tissue>
    </source>
</reference>
<accession>A0A6B0UAG7</accession>
<sequence>MVVALVALVALVEVRQLCPVWPVGAEVQAEGVVDKLAAECPELLGQWEVWEEFLVGGVEAHYPQEGRDARTLGCMYLSTPSYDP</sequence>
<organism evidence="2">
    <name type="scientific">Ixodes ricinus</name>
    <name type="common">Common tick</name>
    <name type="synonym">Acarus ricinus</name>
    <dbReference type="NCBI Taxonomy" id="34613"/>
    <lineage>
        <taxon>Eukaryota</taxon>
        <taxon>Metazoa</taxon>
        <taxon>Ecdysozoa</taxon>
        <taxon>Arthropoda</taxon>
        <taxon>Chelicerata</taxon>
        <taxon>Arachnida</taxon>
        <taxon>Acari</taxon>
        <taxon>Parasitiformes</taxon>
        <taxon>Ixodida</taxon>
        <taxon>Ixodoidea</taxon>
        <taxon>Ixodidae</taxon>
        <taxon>Ixodinae</taxon>
        <taxon>Ixodes</taxon>
    </lineage>
</organism>
<proteinExistence type="predicted"/>
<feature type="chain" id="PRO_5025578717" evidence="1">
    <location>
        <begin position="17"/>
        <end position="84"/>
    </location>
</feature>